<evidence type="ECO:0000313" key="13">
    <source>
        <dbReference type="Proteomes" id="UP001600888"/>
    </source>
</evidence>
<dbReference type="Gene3D" id="3.10.290.10">
    <property type="entry name" value="RNA-binding S4 domain"/>
    <property type="match status" value="1"/>
</dbReference>
<evidence type="ECO:0000256" key="6">
    <source>
        <dbReference type="ARBA" id="ARBA00023146"/>
    </source>
</evidence>
<sequence>MAPMLRSPTTLPAQAMLCHNCRSLGLALGLSARVKATSGSKLRPISPLHSQRRWISLKLLKKKKDAEIAWEAQAKEIEAGTTKHLFDELEDRGLIKDIVGTKEHIRETMRRKRIGAYAGVDPTASSLHLGHLLPFMPLFWMYMHGYGAFTLIGGSTARVGDPTGRTESRPQLARKDLIQNLATIHYQLVTIWKHVENAASRFGFEKQWAWRRGIVNNNVWWLKLPMIDVMKRLGTQMRMGPLLSRDNVKNRLKDGSGMSFAEFCYPMMQAWDWYELLKQQGVQMQVGGSDQYGNILTGSTCVRACVENEPAEAERLPNGEFDQPIGFTVPLLTDSSGAKFGKSAGNALWLDPFKTTPYDLYGYLVRRRDDEVENLLKLFTFHPLSKISEVMNEHQANPPKRVAQHLLAYEVVWLVHGEKVATQTQAQHQAVYGGKAPSTTPMGLPQDPSQYVADLEQTNHSNRPRIDVKLPRHVLKLTLPRIVHAAGLAQSVSDADRTIKNGGMYIGGSPGQKGPSNVGMNKDQLQFTPAKTWDVETTMRFLIDDRILLLRKGKHNIRCIEFVADEEWDTLGWEYPGQPNTGKFRKAMQRLKEMAKPTDKNAGVAESVESKNIAEGKSRQTNPSVASHAFMPTSRHQLERLERKMKHLSSGRRNGQVQSQARRKESNDEFDW</sequence>
<dbReference type="Gene3D" id="1.10.240.10">
    <property type="entry name" value="Tyrosyl-Transfer RNA Synthetase"/>
    <property type="match status" value="1"/>
</dbReference>
<keyword evidence="3 9" id="KW-0547">Nucleotide-binding</keyword>
<keyword evidence="5 9" id="KW-0648">Protein biosynthesis</keyword>
<evidence type="ECO:0000256" key="4">
    <source>
        <dbReference type="ARBA" id="ARBA00022840"/>
    </source>
</evidence>
<keyword evidence="4 9" id="KW-0067">ATP-binding</keyword>
<dbReference type="EC" id="6.1.1.1" evidence="1 9"/>
<gene>
    <name evidence="12" type="ORF">FJTKL_04732</name>
</gene>
<dbReference type="Proteomes" id="UP001600888">
    <property type="component" value="Unassembled WGS sequence"/>
</dbReference>
<comment type="caution">
    <text evidence="12">The sequence shown here is derived from an EMBL/GenBank/DDBJ whole genome shotgun (WGS) entry which is preliminary data.</text>
</comment>
<protein>
    <recommendedName>
        <fullName evidence="1 9">Tyrosine--tRNA ligase</fullName>
        <ecNumber evidence="1 9">6.1.1.1</ecNumber>
    </recommendedName>
    <alternativeName>
        <fullName evidence="7 9">Tyrosyl-tRNA synthetase</fullName>
    </alternativeName>
</protein>
<evidence type="ECO:0000256" key="10">
    <source>
        <dbReference type="SAM" id="MobiDB-lite"/>
    </source>
</evidence>
<comment type="catalytic activity">
    <reaction evidence="8 9">
        <text>tRNA(Tyr) + L-tyrosine + ATP = L-tyrosyl-tRNA(Tyr) + AMP + diphosphate + H(+)</text>
        <dbReference type="Rhea" id="RHEA:10220"/>
        <dbReference type="Rhea" id="RHEA-COMP:9706"/>
        <dbReference type="Rhea" id="RHEA-COMP:9707"/>
        <dbReference type="ChEBI" id="CHEBI:15378"/>
        <dbReference type="ChEBI" id="CHEBI:30616"/>
        <dbReference type="ChEBI" id="CHEBI:33019"/>
        <dbReference type="ChEBI" id="CHEBI:58315"/>
        <dbReference type="ChEBI" id="CHEBI:78442"/>
        <dbReference type="ChEBI" id="CHEBI:78536"/>
        <dbReference type="ChEBI" id="CHEBI:456215"/>
        <dbReference type="EC" id="6.1.1.1"/>
    </reaction>
</comment>
<dbReference type="InterPro" id="IPR002305">
    <property type="entry name" value="aa-tRNA-synth_Ic"/>
</dbReference>
<keyword evidence="13" id="KW-1185">Reference proteome</keyword>
<dbReference type="Gene3D" id="3.40.50.620">
    <property type="entry name" value="HUPs"/>
    <property type="match status" value="1"/>
</dbReference>
<accession>A0ABR4EZW1</accession>
<organism evidence="12 13">
    <name type="scientific">Diaporthe vaccinii</name>
    <dbReference type="NCBI Taxonomy" id="105482"/>
    <lineage>
        <taxon>Eukaryota</taxon>
        <taxon>Fungi</taxon>
        <taxon>Dikarya</taxon>
        <taxon>Ascomycota</taxon>
        <taxon>Pezizomycotina</taxon>
        <taxon>Sordariomycetes</taxon>
        <taxon>Sordariomycetidae</taxon>
        <taxon>Diaporthales</taxon>
        <taxon>Diaporthaceae</taxon>
        <taxon>Diaporthe</taxon>
        <taxon>Diaporthe eres species complex</taxon>
    </lineage>
</organism>
<evidence type="ECO:0000256" key="7">
    <source>
        <dbReference type="ARBA" id="ARBA00033323"/>
    </source>
</evidence>
<evidence type="ECO:0000313" key="12">
    <source>
        <dbReference type="EMBL" id="KAL2287987.1"/>
    </source>
</evidence>
<dbReference type="PRINTS" id="PR01040">
    <property type="entry name" value="TRNASYNTHTYR"/>
</dbReference>
<evidence type="ECO:0000256" key="9">
    <source>
        <dbReference type="RuleBase" id="RU361234"/>
    </source>
</evidence>
<dbReference type="EMBL" id="JBAWTH010000018">
    <property type="protein sequence ID" value="KAL2287985.1"/>
    <property type="molecule type" value="Genomic_DNA"/>
</dbReference>
<keyword evidence="2 9" id="KW-0436">Ligase</keyword>
<evidence type="ECO:0000256" key="5">
    <source>
        <dbReference type="ARBA" id="ARBA00022917"/>
    </source>
</evidence>
<evidence type="ECO:0000256" key="8">
    <source>
        <dbReference type="ARBA" id="ARBA00048248"/>
    </source>
</evidence>
<proteinExistence type="inferred from homology"/>
<dbReference type="InterPro" id="IPR036986">
    <property type="entry name" value="S4_RNA-bd_sf"/>
</dbReference>
<name>A0ABR4EZW1_9PEZI</name>
<dbReference type="InterPro" id="IPR014729">
    <property type="entry name" value="Rossmann-like_a/b/a_fold"/>
</dbReference>
<dbReference type="EMBL" id="JBAWTH010000018">
    <property type="protein sequence ID" value="KAL2287987.1"/>
    <property type="molecule type" value="Genomic_DNA"/>
</dbReference>
<dbReference type="SUPFAM" id="SSF52374">
    <property type="entry name" value="Nucleotidylyl transferase"/>
    <property type="match status" value="1"/>
</dbReference>
<evidence type="ECO:0000256" key="1">
    <source>
        <dbReference type="ARBA" id="ARBA00013160"/>
    </source>
</evidence>
<dbReference type="InterPro" id="IPR032005">
    <property type="entry name" value="TyrRSs_C"/>
</dbReference>
<dbReference type="CDD" id="cd00805">
    <property type="entry name" value="TyrRS_core"/>
    <property type="match status" value="1"/>
</dbReference>
<reference evidence="12 13" key="1">
    <citation type="submission" date="2024-03" db="EMBL/GenBank/DDBJ databases">
        <title>A high-quality draft genome sequence of Diaporthe vaccinii, a causative agent of upright dieback and viscid rot disease in cranberry plants.</title>
        <authorList>
            <person name="Sarrasin M."/>
            <person name="Lang B.F."/>
            <person name="Burger G."/>
        </authorList>
    </citation>
    <scope>NUCLEOTIDE SEQUENCE [LARGE SCALE GENOMIC DNA]</scope>
    <source>
        <strain evidence="12 13">IS7</strain>
    </source>
</reference>
<dbReference type="Pfam" id="PF16714">
    <property type="entry name" value="TyrRSs_C"/>
    <property type="match status" value="1"/>
</dbReference>
<evidence type="ECO:0000256" key="3">
    <source>
        <dbReference type="ARBA" id="ARBA00022741"/>
    </source>
</evidence>
<keyword evidence="6 9" id="KW-0030">Aminoacyl-tRNA synthetase</keyword>
<dbReference type="Pfam" id="PF00579">
    <property type="entry name" value="tRNA-synt_1b"/>
    <property type="match status" value="1"/>
</dbReference>
<dbReference type="InterPro" id="IPR024088">
    <property type="entry name" value="Tyr-tRNA-ligase_bac-type"/>
</dbReference>
<feature type="domain" description="Tyrosyl-tRNA synthetase C-terminal" evidence="11">
    <location>
        <begin position="459"/>
        <end position="579"/>
    </location>
</feature>
<feature type="compositionally biased region" description="Basic and acidic residues" evidence="10">
    <location>
        <begin position="662"/>
        <end position="672"/>
    </location>
</feature>
<feature type="compositionally biased region" description="Basic and acidic residues" evidence="10">
    <location>
        <begin position="608"/>
        <end position="618"/>
    </location>
</feature>
<feature type="region of interest" description="Disordered" evidence="10">
    <location>
        <begin position="594"/>
        <end position="672"/>
    </location>
</feature>
<dbReference type="InterPro" id="IPR002307">
    <property type="entry name" value="Tyr-tRNA-ligase"/>
</dbReference>
<dbReference type="PANTHER" id="PTHR11766:SF0">
    <property type="entry name" value="TYROSINE--TRNA LIGASE, MITOCHONDRIAL"/>
    <property type="match status" value="1"/>
</dbReference>
<comment type="similarity">
    <text evidence="9">Belongs to the class-I aminoacyl-tRNA synthetase family.</text>
</comment>
<dbReference type="NCBIfam" id="TIGR00234">
    <property type="entry name" value="tyrS"/>
    <property type="match status" value="1"/>
</dbReference>
<evidence type="ECO:0000259" key="11">
    <source>
        <dbReference type="Pfam" id="PF16714"/>
    </source>
</evidence>
<evidence type="ECO:0000256" key="2">
    <source>
        <dbReference type="ARBA" id="ARBA00022598"/>
    </source>
</evidence>
<feature type="compositionally biased region" description="Polar residues" evidence="10">
    <location>
        <begin position="651"/>
        <end position="660"/>
    </location>
</feature>
<dbReference type="PANTHER" id="PTHR11766">
    <property type="entry name" value="TYROSYL-TRNA SYNTHETASE"/>
    <property type="match status" value="1"/>
</dbReference>